<gene>
    <name evidence="2" type="ORF">PoB_006997600</name>
</gene>
<reference evidence="2 3" key="1">
    <citation type="journal article" date="2021" name="Elife">
        <title>Chloroplast acquisition without the gene transfer in kleptoplastic sea slugs, Plakobranchus ocellatus.</title>
        <authorList>
            <person name="Maeda T."/>
            <person name="Takahashi S."/>
            <person name="Yoshida T."/>
            <person name="Shimamura S."/>
            <person name="Takaki Y."/>
            <person name="Nagai Y."/>
            <person name="Toyoda A."/>
            <person name="Suzuki Y."/>
            <person name="Arimoto A."/>
            <person name="Ishii H."/>
            <person name="Satoh N."/>
            <person name="Nishiyama T."/>
            <person name="Hasebe M."/>
            <person name="Maruyama T."/>
            <person name="Minagawa J."/>
            <person name="Obokata J."/>
            <person name="Shigenobu S."/>
        </authorList>
    </citation>
    <scope>NUCLEOTIDE SEQUENCE [LARGE SCALE GENOMIC DNA]</scope>
</reference>
<sequence length="103" mass="11408">MVISCFHALRQARVLVMRLEPETEGSFQMSQRRYLLGDSKHLSVEEKIVGLNPRQKSKRGKGGLETVGGTGSLEPIEKRQCMKTAYAPLGARGSSSVLQHVRL</sequence>
<proteinExistence type="predicted"/>
<keyword evidence="3" id="KW-1185">Reference proteome</keyword>
<protein>
    <submittedName>
        <fullName evidence="2">Uncharacterized protein</fullName>
    </submittedName>
</protein>
<evidence type="ECO:0000313" key="2">
    <source>
        <dbReference type="EMBL" id="GFO43471.1"/>
    </source>
</evidence>
<dbReference type="Proteomes" id="UP000735302">
    <property type="component" value="Unassembled WGS sequence"/>
</dbReference>
<dbReference type="AlphaFoldDB" id="A0AAV4DHY7"/>
<accession>A0AAV4DHY7</accession>
<evidence type="ECO:0000313" key="3">
    <source>
        <dbReference type="Proteomes" id="UP000735302"/>
    </source>
</evidence>
<feature type="region of interest" description="Disordered" evidence="1">
    <location>
        <begin position="53"/>
        <end position="72"/>
    </location>
</feature>
<organism evidence="2 3">
    <name type="scientific">Plakobranchus ocellatus</name>
    <dbReference type="NCBI Taxonomy" id="259542"/>
    <lineage>
        <taxon>Eukaryota</taxon>
        <taxon>Metazoa</taxon>
        <taxon>Spiralia</taxon>
        <taxon>Lophotrochozoa</taxon>
        <taxon>Mollusca</taxon>
        <taxon>Gastropoda</taxon>
        <taxon>Heterobranchia</taxon>
        <taxon>Euthyneura</taxon>
        <taxon>Panpulmonata</taxon>
        <taxon>Sacoglossa</taxon>
        <taxon>Placobranchoidea</taxon>
        <taxon>Plakobranchidae</taxon>
        <taxon>Plakobranchus</taxon>
    </lineage>
</organism>
<dbReference type="EMBL" id="BLXT01007882">
    <property type="protein sequence ID" value="GFO43471.1"/>
    <property type="molecule type" value="Genomic_DNA"/>
</dbReference>
<name>A0AAV4DHY7_9GAST</name>
<evidence type="ECO:0000256" key="1">
    <source>
        <dbReference type="SAM" id="MobiDB-lite"/>
    </source>
</evidence>
<comment type="caution">
    <text evidence="2">The sequence shown here is derived from an EMBL/GenBank/DDBJ whole genome shotgun (WGS) entry which is preliminary data.</text>
</comment>